<proteinExistence type="predicted"/>
<gene>
    <name evidence="1" type="primary">106068113</name>
</gene>
<dbReference type="EnsemblMetazoa" id="BGLB039888-RD">
    <property type="protein sequence ID" value="BGLB039888-PD"/>
    <property type="gene ID" value="BGLB039888"/>
</dbReference>
<name>A0A2C9M958_BIOGL</name>
<dbReference type="VEuPathDB" id="VectorBase:BGLAX_028191"/>
<accession>A0A2C9M958</accession>
<protein>
    <submittedName>
        <fullName evidence="1">Uncharacterized protein</fullName>
    </submittedName>
</protein>
<dbReference type="VEuPathDB" id="VectorBase:BGLB039888"/>
<dbReference type="AlphaFoldDB" id="A0A2C9M958"/>
<evidence type="ECO:0000313" key="2">
    <source>
        <dbReference type="Proteomes" id="UP000076420"/>
    </source>
</evidence>
<evidence type="ECO:0000313" key="1">
    <source>
        <dbReference type="EnsemblMetazoa" id="BGLB039888-PD"/>
    </source>
</evidence>
<sequence length="116" mass="12785">MRFSQDNLIYLPSLHGCEYGALRAPPIQFPPLTELPDMAETSIILTNGPSTNHLHHQHHHLNNNSLNSGTPNGSMVQDGTNTATSTILTVRMIMQGKEVGSIIGKVRMLHLQCSRM</sequence>
<dbReference type="Proteomes" id="UP000076420">
    <property type="component" value="Unassembled WGS sequence"/>
</dbReference>
<reference evidence="1" key="1">
    <citation type="submission" date="2020-05" db="UniProtKB">
        <authorList>
            <consortium name="EnsemblMetazoa"/>
        </authorList>
    </citation>
    <scope>IDENTIFICATION</scope>
    <source>
        <strain evidence="1">BB02</strain>
    </source>
</reference>
<organism evidence="1 2">
    <name type="scientific">Biomphalaria glabrata</name>
    <name type="common">Bloodfluke planorb</name>
    <name type="synonym">Freshwater snail</name>
    <dbReference type="NCBI Taxonomy" id="6526"/>
    <lineage>
        <taxon>Eukaryota</taxon>
        <taxon>Metazoa</taxon>
        <taxon>Spiralia</taxon>
        <taxon>Lophotrochozoa</taxon>
        <taxon>Mollusca</taxon>
        <taxon>Gastropoda</taxon>
        <taxon>Heterobranchia</taxon>
        <taxon>Euthyneura</taxon>
        <taxon>Panpulmonata</taxon>
        <taxon>Hygrophila</taxon>
        <taxon>Lymnaeoidea</taxon>
        <taxon>Planorbidae</taxon>
        <taxon>Biomphalaria</taxon>
    </lineage>
</organism>